<organism evidence="2 3">
    <name type="scientific">Caenorhabditis bovis</name>
    <dbReference type="NCBI Taxonomy" id="2654633"/>
    <lineage>
        <taxon>Eukaryota</taxon>
        <taxon>Metazoa</taxon>
        <taxon>Ecdysozoa</taxon>
        <taxon>Nematoda</taxon>
        <taxon>Chromadorea</taxon>
        <taxon>Rhabditida</taxon>
        <taxon>Rhabditina</taxon>
        <taxon>Rhabditomorpha</taxon>
        <taxon>Rhabditoidea</taxon>
        <taxon>Rhabditidae</taxon>
        <taxon>Peloderinae</taxon>
        <taxon>Caenorhabditis</taxon>
    </lineage>
</organism>
<name>A0A8S1EYZ1_9PELO</name>
<evidence type="ECO:0000313" key="3">
    <source>
        <dbReference type="Proteomes" id="UP000494206"/>
    </source>
</evidence>
<keyword evidence="3" id="KW-1185">Reference proteome</keyword>
<feature type="domain" description="RNase NYN" evidence="1">
    <location>
        <begin position="54"/>
        <end position="199"/>
    </location>
</feature>
<dbReference type="Proteomes" id="UP000494206">
    <property type="component" value="Unassembled WGS sequence"/>
</dbReference>
<evidence type="ECO:0000259" key="1">
    <source>
        <dbReference type="Pfam" id="PF11977"/>
    </source>
</evidence>
<gene>
    <name evidence="2" type="ORF">CBOVIS_LOCUS8653</name>
</gene>
<dbReference type="InterPro" id="IPR021869">
    <property type="entry name" value="RNase_Zc3h12_NYN"/>
</dbReference>
<reference evidence="2 3" key="1">
    <citation type="submission" date="2020-04" db="EMBL/GenBank/DDBJ databases">
        <authorList>
            <person name="Laetsch R D."/>
            <person name="Stevens L."/>
            <person name="Kumar S."/>
            <person name="Blaxter L. M."/>
        </authorList>
    </citation>
    <scope>NUCLEOTIDE SEQUENCE [LARGE SCALE GENOMIC DNA]</scope>
</reference>
<dbReference type="AlphaFoldDB" id="A0A8S1EYZ1"/>
<dbReference type="EMBL" id="CADEPM010000005">
    <property type="protein sequence ID" value="CAB3406599.1"/>
    <property type="molecule type" value="Genomic_DNA"/>
</dbReference>
<accession>A0A8S1EYZ1</accession>
<protein>
    <recommendedName>
        <fullName evidence="1">RNase NYN domain-containing protein</fullName>
    </recommendedName>
</protein>
<dbReference type="OrthoDB" id="5788528at2759"/>
<sequence length="379" mass="43064">MEFIDGFETIFDIPQTNSASRCLKSIENADNKYYSLIYNEATKSFEKRDDDLLLRPICIDAMDISDRYNQMLANNRDTFPMDRSILNVRAVTIALWYFITRGHTAVAFFGSTLHQLATKCTDPYELQLLANLDLIILEDTGDVTSSDISKTIVDCAMNSDGCVVGRRKKYLRFSRKHPDLADIVINRFLRPSFVTPNSMKFRCEMNLSMNINSNQKKVARKTPTGNPLSFQLSASDQLYIMGKLARIIGDESLMDLYMKAREMNMRAAKNNDRNQKFHSSLSQQCYQYSANDPFLPEYVVPAASKPRNSRKITRIGNKNSIYRVGGPKNAESEHDIIDTLRAPYVEALTPIFGAEKALKLVSDNPQCNDINEFVELGFS</sequence>
<dbReference type="Gene3D" id="3.40.50.11980">
    <property type="match status" value="1"/>
</dbReference>
<dbReference type="Pfam" id="PF11977">
    <property type="entry name" value="RNase_Zc3h12a"/>
    <property type="match status" value="1"/>
</dbReference>
<comment type="caution">
    <text evidence="2">The sequence shown here is derived from an EMBL/GenBank/DDBJ whole genome shotgun (WGS) entry which is preliminary data.</text>
</comment>
<evidence type="ECO:0000313" key="2">
    <source>
        <dbReference type="EMBL" id="CAB3406599.1"/>
    </source>
</evidence>
<proteinExistence type="predicted"/>